<dbReference type="Proteomes" id="UP000298656">
    <property type="component" value="Chromosome 2"/>
</dbReference>
<protein>
    <submittedName>
        <fullName evidence="3">Uncharacterized protein</fullName>
    </submittedName>
</protein>
<feature type="region of interest" description="Disordered" evidence="2">
    <location>
        <begin position="116"/>
        <end position="146"/>
    </location>
</feature>
<gene>
    <name evidence="3" type="ORF">FAZ95_37005</name>
</gene>
<dbReference type="RefSeq" id="WP_137337258.1">
    <property type="nucleotide sequence ID" value="NZ_CP040078.1"/>
</dbReference>
<keyword evidence="1" id="KW-0175">Coiled coil</keyword>
<evidence type="ECO:0000256" key="2">
    <source>
        <dbReference type="SAM" id="MobiDB-lite"/>
    </source>
</evidence>
<reference evidence="3 4" key="1">
    <citation type="submission" date="2019-05" db="EMBL/GenBank/DDBJ databases">
        <title>Burkholderia sp. DHOD12, isolated from subtropical forest soil.</title>
        <authorList>
            <person name="Gao Z.-H."/>
            <person name="Qiu L.-H."/>
        </authorList>
    </citation>
    <scope>NUCLEOTIDE SEQUENCE [LARGE SCALE GENOMIC DNA]</scope>
    <source>
        <strain evidence="3 4">DHOD12</strain>
    </source>
</reference>
<dbReference type="EMBL" id="CP040078">
    <property type="protein sequence ID" value="QCP54497.1"/>
    <property type="molecule type" value="Genomic_DNA"/>
</dbReference>
<evidence type="ECO:0000313" key="4">
    <source>
        <dbReference type="Proteomes" id="UP000298656"/>
    </source>
</evidence>
<dbReference type="AlphaFoldDB" id="A0A4P8J131"/>
<feature type="coiled-coil region" evidence="1">
    <location>
        <begin position="10"/>
        <end position="44"/>
    </location>
</feature>
<dbReference type="OrthoDB" id="9007697at2"/>
<proteinExistence type="predicted"/>
<organism evidence="3 4">
    <name type="scientific">Trinickia violacea</name>
    <dbReference type="NCBI Taxonomy" id="2571746"/>
    <lineage>
        <taxon>Bacteria</taxon>
        <taxon>Pseudomonadati</taxon>
        <taxon>Pseudomonadota</taxon>
        <taxon>Betaproteobacteria</taxon>
        <taxon>Burkholderiales</taxon>
        <taxon>Burkholderiaceae</taxon>
        <taxon>Trinickia</taxon>
    </lineage>
</organism>
<evidence type="ECO:0000313" key="3">
    <source>
        <dbReference type="EMBL" id="QCP54497.1"/>
    </source>
</evidence>
<accession>A0A4P8J131</accession>
<name>A0A4P8J131_9BURK</name>
<keyword evidence="4" id="KW-1185">Reference proteome</keyword>
<sequence>MPATEHELHLQRVQTSLDEARTRVRRLEKENGRLRRELGQTEARAVMAETRVTTLVDELQRTIAASAAGAEALAQTAKRLEGTERFLDAQNDAIRQQATAEADSLRRKVEQLREQNRHLQIDNDQYLRSLAASQSDKRSGNPNHRS</sequence>
<evidence type="ECO:0000256" key="1">
    <source>
        <dbReference type="SAM" id="Coils"/>
    </source>
</evidence>
<dbReference type="KEGG" id="tvl:FAZ95_37005"/>